<sequence length="274" mass="29194">MRRPLNAGSAHGPAWNRLLLTGTLLASCICPASSELPSSAPPDIVVTEGAGAHLPVPRNRDGILSTSRSQGHEAQQESTVFSREGLPGPGHPGQEMPGAQGTRRGRRSVTEQIRAKAGEVLLHTFPETSLGVVRSELNYSVILGCLAWTTPTPVIYWTFNGQPRGTGEKLIIRQLSREDLGTYMCVAKDNQEQYSSESVDVSLPEVNMDPTDEPTDLDPILKVSGGSAIALLVAGSAGLVVVMLGIGSAIAQIQRYRLSPTRVTGEEYEDAADV</sequence>
<dbReference type="Proteomes" id="UP001177744">
    <property type="component" value="Unassembled WGS sequence"/>
</dbReference>
<evidence type="ECO:0000256" key="2">
    <source>
        <dbReference type="ARBA" id="ARBA00023157"/>
    </source>
</evidence>
<keyword evidence="4" id="KW-0393">Immunoglobulin domain</keyword>
<dbReference type="InterPro" id="IPR052598">
    <property type="entry name" value="IgSF_CEA-related"/>
</dbReference>
<evidence type="ECO:0000256" key="5">
    <source>
        <dbReference type="SAM" id="MobiDB-lite"/>
    </source>
</evidence>
<evidence type="ECO:0000256" key="4">
    <source>
        <dbReference type="ARBA" id="ARBA00023319"/>
    </source>
</evidence>
<dbReference type="PROSITE" id="PS50835">
    <property type="entry name" value="IG_LIKE"/>
    <property type="match status" value="1"/>
</dbReference>
<dbReference type="InterPro" id="IPR007110">
    <property type="entry name" value="Ig-like_dom"/>
</dbReference>
<dbReference type="CDD" id="cd00096">
    <property type="entry name" value="Ig"/>
    <property type="match status" value="1"/>
</dbReference>
<dbReference type="Gene3D" id="2.60.40.10">
    <property type="entry name" value="Immunoglobulins"/>
    <property type="match status" value="1"/>
</dbReference>
<dbReference type="Pfam" id="PF13927">
    <property type="entry name" value="Ig_3"/>
    <property type="match status" value="1"/>
</dbReference>
<dbReference type="PANTHER" id="PTHR44337:SF13">
    <property type="entry name" value="IMMUNOGLOBULIN SUPERFAMILY MEMBER 23"/>
    <property type="match status" value="1"/>
</dbReference>
<comment type="caution">
    <text evidence="9">The sequence shown here is derived from an EMBL/GenBank/DDBJ whole genome shotgun (WGS) entry which is preliminary data.</text>
</comment>
<feature type="transmembrane region" description="Helical" evidence="6">
    <location>
        <begin position="228"/>
        <end position="251"/>
    </location>
</feature>
<keyword evidence="6" id="KW-0812">Transmembrane</keyword>
<proteinExistence type="predicted"/>
<feature type="region of interest" description="Disordered" evidence="5">
    <location>
        <begin position="51"/>
        <end position="105"/>
    </location>
</feature>
<name>A0AA40HF25_CNENI</name>
<protein>
    <recommendedName>
        <fullName evidence="8">Ig-like domain-containing protein</fullName>
    </recommendedName>
</protein>
<dbReference type="InterPro" id="IPR036179">
    <property type="entry name" value="Ig-like_dom_sf"/>
</dbReference>
<dbReference type="AlphaFoldDB" id="A0AA40HF25"/>
<organism evidence="9 10">
    <name type="scientific">Cnephaeus nilssonii</name>
    <name type="common">Northern bat</name>
    <name type="synonym">Eptesicus nilssonii</name>
    <dbReference type="NCBI Taxonomy" id="3371016"/>
    <lineage>
        <taxon>Eukaryota</taxon>
        <taxon>Metazoa</taxon>
        <taxon>Chordata</taxon>
        <taxon>Craniata</taxon>
        <taxon>Vertebrata</taxon>
        <taxon>Euteleostomi</taxon>
        <taxon>Mammalia</taxon>
        <taxon>Eutheria</taxon>
        <taxon>Laurasiatheria</taxon>
        <taxon>Chiroptera</taxon>
        <taxon>Yangochiroptera</taxon>
        <taxon>Vespertilionidae</taxon>
        <taxon>Cnephaeus</taxon>
    </lineage>
</organism>
<dbReference type="PANTHER" id="PTHR44337">
    <property type="entry name" value="CARCINOEMBRYONIC ANTIGEN-RELATED CELL ADHESION MOLECULE 8"/>
    <property type="match status" value="1"/>
</dbReference>
<evidence type="ECO:0000259" key="8">
    <source>
        <dbReference type="PROSITE" id="PS50835"/>
    </source>
</evidence>
<dbReference type="EMBL" id="JAULJE010000021">
    <property type="protein sequence ID" value="KAK1330099.1"/>
    <property type="molecule type" value="Genomic_DNA"/>
</dbReference>
<keyword evidence="2" id="KW-1015">Disulfide bond</keyword>
<keyword evidence="3" id="KW-0325">Glycoprotein</keyword>
<dbReference type="InterPro" id="IPR013783">
    <property type="entry name" value="Ig-like_fold"/>
</dbReference>
<dbReference type="SUPFAM" id="SSF48726">
    <property type="entry name" value="Immunoglobulin"/>
    <property type="match status" value="1"/>
</dbReference>
<feature type="chain" id="PRO_5041413010" description="Ig-like domain-containing protein" evidence="7">
    <location>
        <begin position="35"/>
        <end position="274"/>
    </location>
</feature>
<evidence type="ECO:0000313" key="10">
    <source>
        <dbReference type="Proteomes" id="UP001177744"/>
    </source>
</evidence>
<evidence type="ECO:0000256" key="7">
    <source>
        <dbReference type="SAM" id="SignalP"/>
    </source>
</evidence>
<dbReference type="SMART" id="SM00409">
    <property type="entry name" value="IG"/>
    <property type="match status" value="1"/>
</dbReference>
<reference evidence="9" key="1">
    <citation type="submission" date="2023-06" db="EMBL/GenBank/DDBJ databases">
        <title>Reference genome for the Northern bat (Eptesicus nilssonii), a most northern bat species.</title>
        <authorList>
            <person name="Laine V.N."/>
            <person name="Pulliainen A.T."/>
            <person name="Lilley T.M."/>
        </authorList>
    </citation>
    <scope>NUCLEOTIDE SEQUENCE</scope>
    <source>
        <strain evidence="9">BLF_Eptnil</strain>
        <tissue evidence="9">Kidney</tissue>
    </source>
</reference>
<dbReference type="InterPro" id="IPR003599">
    <property type="entry name" value="Ig_sub"/>
</dbReference>
<evidence type="ECO:0000256" key="3">
    <source>
        <dbReference type="ARBA" id="ARBA00023180"/>
    </source>
</evidence>
<keyword evidence="10" id="KW-1185">Reference proteome</keyword>
<evidence type="ECO:0000256" key="6">
    <source>
        <dbReference type="SAM" id="Phobius"/>
    </source>
</evidence>
<keyword evidence="6" id="KW-1133">Transmembrane helix</keyword>
<dbReference type="PROSITE" id="PS51257">
    <property type="entry name" value="PROKAR_LIPOPROTEIN"/>
    <property type="match status" value="1"/>
</dbReference>
<feature type="domain" description="Ig-like" evidence="8">
    <location>
        <begin position="126"/>
        <end position="202"/>
    </location>
</feature>
<feature type="signal peptide" evidence="7">
    <location>
        <begin position="1"/>
        <end position="34"/>
    </location>
</feature>
<evidence type="ECO:0000313" key="9">
    <source>
        <dbReference type="EMBL" id="KAK1330099.1"/>
    </source>
</evidence>
<keyword evidence="1 7" id="KW-0732">Signal</keyword>
<accession>A0AA40HF25</accession>
<keyword evidence="6" id="KW-0472">Membrane</keyword>
<evidence type="ECO:0000256" key="1">
    <source>
        <dbReference type="ARBA" id="ARBA00022729"/>
    </source>
</evidence>
<gene>
    <name evidence="9" type="ORF">QTO34_010285</name>
</gene>